<reference evidence="2" key="1">
    <citation type="submission" date="2015-07" db="EMBL/GenBank/DDBJ databases">
        <authorList>
            <person name="Moine D."/>
            <person name="Kassam M."/>
        </authorList>
    </citation>
    <scope>NUCLEOTIDE SEQUENCE [LARGE SCALE GENOMIC DNA]</scope>
    <source>
        <strain evidence="2">NCTC 9529</strain>
    </source>
</reference>
<reference evidence="2" key="2">
    <citation type="submission" date="2015-09" db="EMBL/GenBank/DDBJ databases">
        <title>Cronobacter genome sequencing and assembly.</title>
        <authorList>
            <person name="Descombes P."/>
            <person name="Baert L."/>
            <person name="Ngom-Bru C."/>
            <person name="Barretto C."/>
        </authorList>
    </citation>
    <scope>NUCLEOTIDE SEQUENCE [LARGE SCALE GENOMIC DNA]</scope>
    <source>
        <strain evidence="2">NCTC 9529</strain>
    </source>
</reference>
<sequence>MSEEERRNLEHQQYLEKRLKQVTPELFADFLASKGIAVPVCLCCGSDNVGSPQAQEVEVGPNGSRSSVYVSWVRVDAYGPPLSFINYEHRIICRNCGFTSYHSVWPVVKWVEEKLNESKE</sequence>
<name>A0AAC8ZRH1_9ENTR</name>
<reference evidence="1 2" key="3">
    <citation type="journal article" date="2016" name="Genome Announc.">
        <title>Fully Closed Genome Sequences of Five Type Strains of the Genus Cronobacter and One Cronobacter sakazakii Strain.</title>
        <authorList>
            <person name="Moine D."/>
            <person name="Kassam M."/>
            <person name="Baert L."/>
            <person name="Tang Y."/>
            <person name="Barretto C."/>
            <person name="Ngom Bru C."/>
            <person name="Klijn A."/>
            <person name="Descombes P."/>
        </authorList>
    </citation>
    <scope>NUCLEOTIDE SEQUENCE [LARGE SCALE GENOMIC DNA]</scope>
    <source>
        <strain evidence="1 2">NCTC 9529</strain>
    </source>
</reference>
<dbReference type="RefSeq" id="WP_032804395.1">
    <property type="nucleotide sequence ID" value="NZ_AJKW01000009.1"/>
</dbReference>
<dbReference type="AlphaFoldDB" id="A0AAC8ZRH1"/>
<dbReference type="KEGG" id="cui:AFK65_09600"/>
<organism evidence="1 2">
    <name type="scientific">Cronobacter universalis NCTC 9529</name>
    <dbReference type="NCBI Taxonomy" id="1074000"/>
    <lineage>
        <taxon>Bacteria</taxon>
        <taxon>Pseudomonadati</taxon>
        <taxon>Pseudomonadota</taxon>
        <taxon>Gammaproteobacteria</taxon>
        <taxon>Enterobacterales</taxon>
        <taxon>Enterobacteriaceae</taxon>
        <taxon>Cronobacter</taxon>
    </lineage>
</organism>
<evidence type="ECO:0000313" key="1">
    <source>
        <dbReference type="EMBL" id="ALB54905.1"/>
    </source>
</evidence>
<gene>
    <name evidence="1" type="ORF">AFK65_09600</name>
</gene>
<dbReference type="Proteomes" id="UP000061974">
    <property type="component" value="Chromosome"/>
</dbReference>
<accession>A0AAC8ZRH1</accession>
<evidence type="ECO:0000313" key="2">
    <source>
        <dbReference type="Proteomes" id="UP000061974"/>
    </source>
</evidence>
<protein>
    <submittedName>
        <fullName evidence="1">Uncharacterized protein</fullName>
    </submittedName>
</protein>
<dbReference type="EMBL" id="CP012257">
    <property type="protein sequence ID" value="ALB54905.1"/>
    <property type="molecule type" value="Genomic_DNA"/>
</dbReference>
<proteinExistence type="predicted"/>